<proteinExistence type="predicted"/>
<organism evidence="2 3">
    <name type="scientific">Eumeta variegata</name>
    <name type="common">Bagworm moth</name>
    <name type="synonym">Eumeta japonica</name>
    <dbReference type="NCBI Taxonomy" id="151549"/>
    <lineage>
        <taxon>Eukaryota</taxon>
        <taxon>Metazoa</taxon>
        <taxon>Ecdysozoa</taxon>
        <taxon>Arthropoda</taxon>
        <taxon>Hexapoda</taxon>
        <taxon>Insecta</taxon>
        <taxon>Pterygota</taxon>
        <taxon>Neoptera</taxon>
        <taxon>Endopterygota</taxon>
        <taxon>Lepidoptera</taxon>
        <taxon>Glossata</taxon>
        <taxon>Ditrysia</taxon>
        <taxon>Tineoidea</taxon>
        <taxon>Psychidae</taxon>
        <taxon>Oiketicinae</taxon>
        <taxon>Eumeta</taxon>
    </lineage>
</organism>
<feature type="region of interest" description="Disordered" evidence="1">
    <location>
        <begin position="1"/>
        <end position="32"/>
    </location>
</feature>
<keyword evidence="3" id="KW-1185">Reference proteome</keyword>
<comment type="caution">
    <text evidence="2">The sequence shown here is derived from an EMBL/GenBank/DDBJ whole genome shotgun (WGS) entry which is preliminary data.</text>
</comment>
<dbReference type="EMBL" id="BGZK01000075">
    <property type="protein sequence ID" value="GBP15941.1"/>
    <property type="molecule type" value="Genomic_DNA"/>
</dbReference>
<dbReference type="Proteomes" id="UP000299102">
    <property type="component" value="Unassembled WGS sequence"/>
</dbReference>
<evidence type="ECO:0000313" key="2">
    <source>
        <dbReference type="EMBL" id="GBP15941.1"/>
    </source>
</evidence>
<evidence type="ECO:0000256" key="1">
    <source>
        <dbReference type="SAM" id="MobiDB-lite"/>
    </source>
</evidence>
<gene>
    <name evidence="2" type="ORF">EVAR_12525_1</name>
</gene>
<sequence>MTPHNPTPRDRKRKTLTPSLHVEEKHSGCSQNHWADPVKYGLGYIMQPEITLGYNRVSRIPCPGSSIILNELNEVRAPAAVREVNVTPSEVAKPQTR</sequence>
<evidence type="ECO:0000313" key="3">
    <source>
        <dbReference type="Proteomes" id="UP000299102"/>
    </source>
</evidence>
<accession>A0A4C1TPN1</accession>
<dbReference type="AlphaFoldDB" id="A0A4C1TPN1"/>
<protein>
    <submittedName>
        <fullName evidence="2">Uncharacterized protein</fullName>
    </submittedName>
</protein>
<reference evidence="2 3" key="1">
    <citation type="journal article" date="2019" name="Commun. Biol.">
        <title>The bagworm genome reveals a unique fibroin gene that provides high tensile strength.</title>
        <authorList>
            <person name="Kono N."/>
            <person name="Nakamura H."/>
            <person name="Ohtoshi R."/>
            <person name="Tomita M."/>
            <person name="Numata K."/>
            <person name="Arakawa K."/>
        </authorList>
    </citation>
    <scope>NUCLEOTIDE SEQUENCE [LARGE SCALE GENOMIC DNA]</scope>
</reference>
<name>A0A4C1TPN1_EUMVA</name>